<dbReference type="InterPro" id="IPR011009">
    <property type="entry name" value="Kinase-like_dom_sf"/>
</dbReference>
<dbReference type="EMBL" id="ML737135">
    <property type="protein sequence ID" value="KAE8342332.1"/>
    <property type="molecule type" value="Genomic_DNA"/>
</dbReference>
<dbReference type="Proteomes" id="UP000325558">
    <property type="component" value="Unassembled WGS sequence"/>
</dbReference>
<dbReference type="OrthoDB" id="5417753at2759"/>
<name>A0A5N6YA36_9EURO</name>
<dbReference type="InterPro" id="IPR000719">
    <property type="entry name" value="Prot_kinase_dom"/>
</dbReference>
<gene>
    <name evidence="2" type="ORF">BDV24DRAFT_162566</name>
</gene>
<accession>A0A5N6YA36</accession>
<feature type="domain" description="Protein kinase" evidence="1">
    <location>
        <begin position="31"/>
        <end position="204"/>
    </location>
</feature>
<dbReference type="GO" id="GO:0004672">
    <property type="term" value="F:protein kinase activity"/>
    <property type="evidence" value="ECO:0007669"/>
    <property type="project" value="InterPro"/>
</dbReference>
<proteinExistence type="predicted"/>
<organism evidence="2">
    <name type="scientific">Aspergillus arachidicola</name>
    <dbReference type="NCBI Taxonomy" id="656916"/>
    <lineage>
        <taxon>Eukaryota</taxon>
        <taxon>Fungi</taxon>
        <taxon>Dikarya</taxon>
        <taxon>Ascomycota</taxon>
        <taxon>Pezizomycotina</taxon>
        <taxon>Eurotiomycetes</taxon>
        <taxon>Eurotiomycetidae</taxon>
        <taxon>Eurotiales</taxon>
        <taxon>Aspergillaceae</taxon>
        <taxon>Aspergillus</taxon>
        <taxon>Aspergillus subgen. Circumdati</taxon>
    </lineage>
</organism>
<dbReference type="GO" id="GO:0005524">
    <property type="term" value="F:ATP binding"/>
    <property type="evidence" value="ECO:0007669"/>
    <property type="project" value="InterPro"/>
</dbReference>
<dbReference type="PROSITE" id="PS50011">
    <property type="entry name" value="PROTEIN_KINASE_DOM"/>
    <property type="match status" value="1"/>
</dbReference>
<dbReference type="SUPFAM" id="SSF56112">
    <property type="entry name" value="Protein kinase-like (PK-like)"/>
    <property type="match status" value="1"/>
</dbReference>
<protein>
    <recommendedName>
        <fullName evidence="1">Protein kinase domain-containing protein</fullName>
    </recommendedName>
</protein>
<evidence type="ECO:0000313" key="2">
    <source>
        <dbReference type="EMBL" id="KAE8342332.1"/>
    </source>
</evidence>
<dbReference type="AlphaFoldDB" id="A0A5N6YA36"/>
<sequence>MDTSQLEPDCSHNNPIKVTFYSSIIDEACSVKLVQRIATKTFDAIHRSLVFESWLKKRKVVVKIWEISRTSAGEQTLEIYENEKKALQVLSGSGFTPAVLFDGYYPQHAYHPEARILITEWRQGERLRTCWPKMSPDQKGMVREQLLQFFLLAMERGIFHDDLRHLRNTLRDAEANQLTILDFEMVGVRWALVFHYQWPPDEST</sequence>
<evidence type="ECO:0000259" key="1">
    <source>
        <dbReference type="PROSITE" id="PS50011"/>
    </source>
</evidence>
<reference evidence="2" key="1">
    <citation type="submission" date="2019-04" db="EMBL/GenBank/DDBJ databases">
        <title>Friends and foes A comparative genomics study of 23 Aspergillus species from section Flavi.</title>
        <authorList>
            <consortium name="DOE Joint Genome Institute"/>
            <person name="Kjaerbolling I."/>
            <person name="Vesth T."/>
            <person name="Frisvad J.C."/>
            <person name="Nybo J.L."/>
            <person name="Theobald S."/>
            <person name="Kildgaard S."/>
            <person name="Isbrandt T."/>
            <person name="Kuo A."/>
            <person name="Sato A."/>
            <person name="Lyhne E.K."/>
            <person name="Kogle M.E."/>
            <person name="Wiebenga A."/>
            <person name="Kun R.S."/>
            <person name="Lubbers R.J."/>
            <person name="Makela M.R."/>
            <person name="Barry K."/>
            <person name="Chovatia M."/>
            <person name="Clum A."/>
            <person name="Daum C."/>
            <person name="Haridas S."/>
            <person name="He G."/>
            <person name="LaButti K."/>
            <person name="Lipzen A."/>
            <person name="Mondo S."/>
            <person name="Riley R."/>
            <person name="Salamov A."/>
            <person name="Simmons B.A."/>
            <person name="Magnuson J.K."/>
            <person name="Henrissat B."/>
            <person name="Mortensen U.H."/>
            <person name="Larsen T.O."/>
            <person name="Devries R.P."/>
            <person name="Grigoriev I.V."/>
            <person name="Machida M."/>
            <person name="Baker S.E."/>
            <person name="Andersen M.R."/>
        </authorList>
    </citation>
    <scope>NUCLEOTIDE SEQUENCE</scope>
    <source>
        <strain evidence="2">CBS 117612</strain>
    </source>
</reference>